<protein>
    <submittedName>
        <fullName evidence="1">Uncharacterized protein</fullName>
    </submittedName>
</protein>
<evidence type="ECO:0000313" key="1">
    <source>
        <dbReference type="EMBL" id="GGD02054.1"/>
    </source>
</evidence>
<sequence length="217" mass="25530">MHEKQCVCETCRNRKRIEQQNPGKEIGMQYALWAFAEGHTLLVSAEEIEFLEEEDNQVVLETNGKDETSIYTIAYGVFRSQTNWHDNFYDLTLAKGASYFYLDRQSNQLREAVIIDFIVISRDKNFAKVCLLVKTNKRLQFPENSDELSITLTKLMPELGNQLNNLIFARIEYGTFRLDQGMVIENENRAAWRKFVDESCFFEIEYDRLLFFSKENK</sequence>
<reference evidence="2" key="1">
    <citation type="journal article" date="2019" name="Int. J. Syst. Evol. Microbiol.">
        <title>The Global Catalogue of Microorganisms (GCM) 10K type strain sequencing project: providing services to taxonomists for standard genome sequencing and annotation.</title>
        <authorList>
            <consortium name="The Broad Institute Genomics Platform"/>
            <consortium name="The Broad Institute Genome Sequencing Center for Infectious Disease"/>
            <person name="Wu L."/>
            <person name="Ma J."/>
        </authorList>
    </citation>
    <scope>NUCLEOTIDE SEQUENCE [LARGE SCALE GENOMIC DNA]</scope>
    <source>
        <strain evidence="2">CGMCC 1.15942</strain>
    </source>
</reference>
<keyword evidence="2" id="KW-1185">Reference proteome</keyword>
<comment type="caution">
    <text evidence="1">The sequence shown here is derived from an EMBL/GenBank/DDBJ whole genome shotgun (WGS) entry which is preliminary data.</text>
</comment>
<dbReference type="RefSeq" id="WP_088271855.1">
    <property type="nucleotide sequence ID" value="NZ_BMKI01000012.1"/>
</dbReference>
<dbReference type="EMBL" id="BMKI01000012">
    <property type="protein sequence ID" value="GGD02054.1"/>
    <property type="molecule type" value="Genomic_DNA"/>
</dbReference>
<organism evidence="1 2">
    <name type="scientific">Enterococcus wangshanyuanii</name>
    <dbReference type="NCBI Taxonomy" id="2005703"/>
    <lineage>
        <taxon>Bacteria</taxon>
        <taxon>Bacillati</taxon>
        <taxon>Bacillota</taxon>
        <taxon>Bacilli</taxon>
        <taxon>Lactobacillales</taxon>
        <taxon>Enterococcaceae</taxon>
        <taxon>Enterococcus</taxon>
    </lineage>
</organism>
<accession>A0ABQ1PSH8</accession>
<dbReference type="Proteomes" id="UP000630615">
    <property type="component" value="Unassembled WGS sequence"/>
</dbReference>
<proteinExistence type="predicted"/>
<evidence type="ECO:0000313" key="2">
    <source>
        <dbReference type="Proteomes" id="UP000630615"/>
    </source>
</evidence>
<gene>
    <name evidence="1" type="ORF">GCM10011573_34440</name>
</gene>
<name>A0ABQ1PSH8_9ENTE</name>